<keyword evidence="13" id="KW-0732">Signal</keyword>
<evidence type="ECO:0000256" key="7">
    <source>
        <dbReference type="ARBA" id="ARBA00023157"/>
    </source>
</evidence>
<dbReference type="RefSeq" id="WP_007417201.1">
    <property type="nucleotide sequence ID" value="NZ_ABOX02000037.1"/>
</dbReference>
<dbReference type="GO" id="GO:0005737">
    <property type="term" value="C:cytoplasm"/>
    <property type="evidence" value="ECO:0007669"/>
    <property type="project" value="TreeGrafter"/>
</dbReference>
<evidence type="ECO:0000259" key="14">
    <source>
        <dbReference type="PROSITE" id="PS51352"/>
    </source>
</evidence>
<dbReference type="Pfam" id="PF00578">
    <property type="entry name" value="AhpC-TSA"/>
    <property type="match status" value="1"/>
</dbReference>
<keyword evidence="5" id="KW-0049">Antioxidant</keyword>
<evidence type="ECO:0000256" key="5">
    <source>
        <dbReference type="ARBA" id="ARBA00022862"/>
    </source>
</evidence>
<protein>
    <recommendedName>
        <fullName evidence="3">thioredoxin-dependent peroxiredoxin</fullName>
        <ecNumber evidence="3">1.11.1.24</ecNumber>
    </recommendedName>
    <alternativeName>
        <fullName evidence="9">Thioredoxin peroxidase</fullName>
    </alternativeName>
    <alternativeName>
        <fullName evidence="11">Thioredoxin-dependent peroxiredoxin Bcp</fullName>
    </alternativeName>
</protein>
<dbReference type="InterPro" id="IPR013766">
    <property type="entry name" value="Thioredoxin_domain"/>
</dbReference>
<comment type="similarity">
    <text evidence="10">Belongs to the peroxiredoxin family. BCP/PrxQ subfamily.</text>
</comment>
<evidence type="ECO:0000313" key="15">
    <source>
        <dbReference type="EMBL" id="EEF58808.1"/>
    </source>
</evidence>
<dbReference type="AlphaFoldDB" id="B9XN12"/>
<gene>
    <name evidence="15" type="ORF">Cflav_PD1981</name>
</gene>
<evidence type="ECO:0000256" key="4">
    <source>
        <dbReference type="ARBA" id="ARBA00022559"/>
    </source>
</evidence>
<name>B9XN12_PEDPL</name>
<evidence type="ECO:0000256" key="2">
    <source>
        <dbReference type="ARBA" id="ARBA00011245"/>
    </source>
</evidence>
<evidence type="ECO:0000256" key="8">
    <source>
        <dbReference type="ARBA" id="ARBA00023284"/>
    </source>
</evidence>
<evidence type="ECO:0000256" key="9">
    <source>
        <dbReference type="ARBA" id="ARBA00032824"/>
    </source>
</evidence>
<keyword evidence="16" id="KW-1185">Reference proteome</keyword>
<sequence precursor="true">MKINLIQIVSLAAVMLMAGISTGFTADNKIPAVGDKAPLVEGKDQDGKTWKLSDEIGKKAVLLYFYPKDNTPGCTKEACGLRDHMSDLKKENVEVIGVSFDSLDSHQKFISKFSLNFPLLADTDGKIADAYGVRMEGKNMARRVSFLIGLDGNIKHITDDKDAMVHLKEMQEAVGQLAKK</sequence>
<dbReference type="EMBL" id="ABOX02000037">
    <property type="protein sequence ID" value="EEF58808.1"/>
    <property type="molecule type" value="Genomic_DNA"/>
</dbReference>
<evidence type="ECO:0000313" key="16">
    <source>
        <dbReference type="Proteomes" id="UP000003688"/>
    </source>
</evidence>
<feature type="signal peptide" evidence="13">
    <location>
        <begin position="1"/>
        <end position="26"/>
    </location>
</feature>
<dbReference type="Gene3D" id="3.40.30.10">
    <property type="entry name" value="Glutaredoxin"/>
    <property type="match status" value="1"/>
</dbReference>
<dbReference type="FunFam" id="3.40.30.10:FF:000007">
    <property type="entry name" value="Thioredoxin-dependent thiol peroxidase"/>
    <property type="match status" value="1"/>
</dbReference>
<organism evidence="15 16">
    <name type="scientific">Pedosphaera parvula (strain Ellin514)</name>
    <dbReference type="NCBI Taxonomy" id="320771"/>
    <lineage>
        <taxon>Bacteria</taxon>
        <taxon>Pseudomonadati</taxon>
        <taxon>Verrucomicrobiota</taxon>
        <taxon>Pedosphaerae</taxon>
        <taxon>Pedosphaerales</taxon>
        <taxon>Pedosphaeraceae</taxon>
        <taxon>Pedosphaera</taxon>
    </lineage>
</organism>
<dbReference type="GO" id="GO:0034599">
    <property type="term" value="P:cellular response to oxidative stress"/>
    <property type="evidence" value="ECO:0007669"/>
    <property type="project" value="TreeGrafter"/>
</dbReference>
<evidence type="ECO:0000256" key="1">
    <source>
        <dbReference type="ARBA" id="ARBA00003330"/>
    </source>
</evidence>
<dbReference type="Proteomes" id="UP000003688">
    <property type="component" value="Unassembled WGS sequence"/>
</dbReference>
<evidence type="ECO:0000256" key="3">
    <source>
        <dbReference type="ARBA" id="ARBA00013017"/>
    </source>
</evidence>
<feature type="chain" id="PRO_5002895090" description="thioredoxin-dependent peroxiredoxin" evidence="13">
    <location>
        <begin position="27"/>
        <end position="180"/>
    </location>
</feature>
<comment type="catalytic activity">
    <reaction evidence="12">
        <text>a hydroperoxide + [thioredoxin]-dithiol = an alcohol + [thioredoxin]-disulfide + H2O</text>
        <dbReference type="Rhea" id="RHEA:62620"/>
        <dbReference type="Rhea" id="RHEA-COMP:10698"/>
        <dbReference type="Rhea" id="RHEA-COMP:10700"/>
        <dbReference type="ChEBI" id="CHEBI:15377"/>
        <dbReference type="ChEBI" id="CHEBI:29950"/>
        <dbReference type="ChEBI" id="CHEBI:30879"/>
        <dbReference type="ChEBI" id="CHEBI:35924"/>
        <dbReference type="ChEBI" id="CHEBI:50058"/>
        <dbReference type="EC" id="1.11.1.24"/>
    </reaction>
</comment>
<evidence type="ECO:0000256" key="11">
    <source>
        <dbReference type="ARBA" id="ARBA00042639"/>
    </source>
</evidence>
<dbReference type="GO" id="GO:0045454">
    <property type="term" value="P:cell redox homeostasis"/>
    <property type="evidence" value="ECO:0007669"/>
    <property type="project" value="TreeGrafter"/>
</dbReference>
<evidence type="ECO:0000256" key="10">
    <source>
        <dbReference type="ARBA" id="ARBA00038489"/>
    </source>
</evidence>
<comment type="subunit">
    <text evidence="2">Monomer.</text>
</comment>
<evidence type="ECO:0000256" key="12">
    <source>
        <dbReference type="ARBA" id="ARBA00049091"/>
    </source>
</evidence>
<comment type="function">
    <text evidence="1">Thiol-specific peroxidase that catalyzes the reduction of hydrogen peroxide and organic hydroperoxides to water and alcohols, respectively. Plays a role in cell protection against oxidative stress by detoxifying peroxides and as sensor of hydrogen peroxide-mediated signaling events.</text>
</comment>
<dbReference type="InterPro" id="IPR036249">
    <property type="entry name" value="Thioredoxin-like_sf"/>
</dbReference>
<comment type="caution">
    <text evidence="15">The sequence shown here is derived from an EMBL/GenBank/DDBJ whole genome shotgun (WGS) entry which is preliminary data.</text>
</comment>
<dbReference type="STRING" id="320771.Cflav_PD1981"/>
<dbReference type="PANTHER" id="PTHR42801:SF4">
    <property type="entry name" value="AHPC_TSA FAMILY PROTEIN"/>
    <property type="match status" value="1"/>
</dbReference>
<keyword evidence="8" id="KW-0676">Redox-active center</keyword>
<dbReference type="EC" id="1.11.1.24" evidence="3"/>
<keyword evidence="7" id="KW-1015">Disulfide bond</keyword>
<keyword evidence="6" id="KW-0560">Oxidoreductase</keyword>
<reference evidence="15 16" key="1">
    <citation type="journal article" date="2011" name="J. Bacteriol.">
        <title>Genome sequence of 'Pedosphaera parvula' Ellin514, an aerobic Verrucomicrobial isolate from pasture soil.</title>
        <authorList>
            <person name="Kant R."/>
            <person name="van Passel M.W."/>
            <person name="Sangwan P."/>
            <person name="Palva A."/>
            <person name="Lucas S."/>
            <person name="Copeland A."/>
            <person name="Lapidus A."/>
            <person name="Glavina Del Rio T."/>
            <person name="Dalin E."/>
            <person name="Tice H."/>
            <person name="Bruce D."/>
            <person name="Goodwin L."/>
            <person name="Pitluck S."/>
            <person name="Chertkov O."/>
            <person name="Larimer F.W."/>
            <person name="Land M.L."/>
            <person name="Hauser L."/>
            <person name="Brettin T.S."/>
            <person name="Detter J.C."/>
            <person name="Han S."/>
            <person name="de Vos W.M."/>
            <person name="Janssen P.H."/>
            <person name="Smidt H."/>
        </authorList>
    </citation>
    <scope>NUCLEOTIDE SEQUENCE [LARGE SCALE GENOMIC DNA]</scope>
    <source>
        <strain evidence="15 16">Ellin514</strain>
    </source>
</reference>
<dbReference type="InterPro" id="IPR050924">
    <property type="entry name" value="Peroxiredoxin_BCP/PrxQ"/>
</dbReference>
<evidence type="ECO:0000256" key="6">
    <source>
        <dbReference type="ARBA" id="ARBA00023002"/>
    </source>
</evidence>
<dbReference type="PROSITE" id="PS51352">
    <property type="entry name" value="THIOREDOXIN_2"/>
    <property type="match status" value="1"/>
</dbReference>
<dbReference type="GO" id="GO:0008379">
    <property type="term" value="F:thioredoxin peroxidase activity"/>
    <property type="evidence" value="ECO:0007669"/>
    <property type="project" value="TreeGrafter"/>
</dbReference>
<proteinExistence type="inferred from homology"/>
<dbReference type="SUPFAM" id="SSF52833">
    <property type="entry name" value="Thioredoxin-like"/>
    <property type="match status" value="1"/>
</dbReference>
<accession>B9XN12</accession>
<keyword evidence="4" id="KW-0575">Peroxidase</keyword>
<evidence type="ECO:0000256" key="13">
    <source>
        <dbReference type="SAM" id="SignalP"/>
    </source>
</evidence>
<dbReference type="PANTHER" id="PTHR42801">
    <property type="entry name" value="THIOREDOXIN-DEPENDENT PEROXIDE REDUCTASE"/>
    <property type="match status" value="1"/>
</dbReference>
<dbReference type="InterPro" id="IPR000866">
    <property type="entry name" value="AhpC/TSA"/>
</dbReference>
<feature type="domain" description="Thioredoxin" evidence="14">
    <location>
        <begin position="31"/>
        <end position="179"/>
    </location>
</feature>
<dbReference type="CDD" id="cd03017">
    <property type="entry name" value="PRX_BCP"/>
    <property type="match status" value="1"/>
</dbReference>